<dbReference type="PANTHER" id="PTHR21090">
    <property type="entry name" value="AROM/DEHYDROQUINATE SYNTHASE"/>
    <property type="match status" value="1"/>
</dbReference>
<dbReference type="EMBL" id="JAGGLI010000029">
    <property type="protein sequence ID" value="MBP2028441.1"/>
    <property type="molecule type" value="Genomic_DNA"/>
</dbReference>
<dbReference type="PANTHER" id="PTHR21090:SF5">
    <property type="entry name" value="PENTAFUNCTIONAL AROM POLYPEPTIDE"/>
    <property type="match status" value="1"/>
</dbReference>
<comment type="caution">
    <text evidence="9">The sequence shown here is derived from an EMBL/GenBank/DDBJ whole genome shotgun (WGS) entry which is preliminary data.</text>
</comment>
<evidence type="ECO:0000256" key="2">
    <source>
        <dbReference type="ARBA" id="ARBA00009948"/>
    </source>
</evidence>
<dbReference type="InterPro" id="IPR036968">
    <property type="entry name" value="Enolpyruvate_Tfrase_sf"/>
</dbReference>
<feature type="binding site" evidence="7">
    <location>
        <position position="382"/>
    </location>
    <ligand>
        <name>phosphoenolpyruvate</name>
        <dbReference type="ChEBI" id="CHEBI:58702"/>
    </ligand>
</feature>
<evidence type="ECO:0000256" key="5">
    <source>
        <dbReference type="ARBA" id="ARBA00023141"/>
    </source>
</evidence>
<dbReference type="InterPro" id="IPR013792">
    <property type="entry name" value="RNA3'P_cycl/enolpyr_Trfase_a/b"/>
</dbReference>
<feature type="binding site" evidence="7">
    <location>
        <position position="123"/>
    </location>
    <ligand>
        <name>phosphoenolpyruvate</name>
        <dbReference type="ChEBI" id="CHEBI:58702"/>
    </ligand>
</feature>
<evidence type="ECO:0000256" key="1">
    <source>
        <dbReference type="ARBA" id="ARBA00004811"/>
    </source>
</evidence>
<feature type="binding site" evidence="7">
    <location>
        <position position="168"/>
    </location>
    <ligand>
        <name>3-phosphoshikimate</name>
        <dbReference type="ChEBI" id="CHEBI:145989"/>
    </ligand>
</feature>
<dbReference type="Proteomes" id="UP001314903">
    <property type="component" value="Unassembled WGS sequence"/>
</dbReference>
<dbReference type="CDD" id="cd01556">
    <property type="entry name" value="EPSP_synthase"/>
    <property type="match status" value="1"/>
</dbReference>
<dbReference type="InterPro" id="IPR006264">
    <property type="entry name" value="EPSP_synthase"/>
</dbReference>
<keyword evidence="7" id="KW-0963">Cytoplasm</keyword>
<comment type="subunit">
    <text evidence="7">Monomer.</text>
</comment>
<keyword evidence="10" id="KW-1185">Reference proteome</keyword>
<comment type="similarity">
    <text evidence="2 7">Belongs to the EPSP synthase family.</text>
</comment>
<comment type="subcellular location">
    <subcellularLocation>
        <location evidence="7">Cytoplasm</location>
    </subcellularLocation>
</comment>
<feature type="binding site" evidence="7">
    <location>
        <position position="95"/>
    </location>
    <ligand>
        <name>phosphoenolpyruvate</name>
        <dbReference type="ChEBI" id="CHEBI:58702"/>
    </ligand>
</feature>
<feature type="binding site" evidence="7">
    <location>
        <position position="21"/>
    </location>
    <ligand>
        <name>3-phosphoshikimate</name>
        <dbReference type="ChEBI" id="CHEBI:145989"/>
    </ligand>
</feature>
<keyword evidence="4 7" id="KW-0808">Transferase</keyword>
<comment type="caution">
    <text evidence="7">Lacks conserved residue(s) required for the propagation of feature annotation.</text>
</comment>
<dbReference type="Pfam" id="PF00275">
    <property type="entry name" value="EPSP_synthase"/>
    <property type="match status" value="1"/>
</dbReference>
<organism evidence="9 10">
    <name type="scientific">Acetoanaerobium pronyense</name>
    <dbReference type="NCBI Taxonomy" id="1482736"/>
    <lineage>
        <taxon>Bacteria</taxon>
        <taxon>Bacillati</taxon>
        <taxon>Bacillota</taxon>
        <taxon>Clostridia</taxon>
        <taxon>Peptostreptococcales</taxon>
        <taxon>Filifactoraceae</taxon>
        <taxon>Acetoanaerobium</taxon>
    </lineage>
</organism>
<feature type="binding site" evidence="7">
    <location>
        <position position="194"/>
    </location>
    <ligand>
        <name>3-phosphoshikimate</name>
        <dbReference type="ChEBI" id="CHEBI:145989"/>
    </ligand>
</feature>
<feature type="binding site" evidence="7">
    <location>
        <position position="336"/>
    </location>
    <ligand>
        <name>3-phosphoshikimate</name>
        <dbReference type="ChEBI" id="CHEBI:145989"/>
    </ligand>
</feature>
<keyword evidence="3 7" id="KW-0028">Amino-acid biosynthesis</keyword>
<evidence type="ECO:0000256" key="4">
    <source>
        <dbReference type="ARBA" id="ARBA00022679"/>
    </source>
</evidence>
<feature type="binding site" evidence="7">
    <location>
        <position position="166"/>
    </location>
    <ligand>
        <name>3-phosphoshikimate</name>
        <dbReference type="ChEBI" id="CHEBI:145989"/>
    </ligand>
</feature>
<dbReference type="GO" id="GO:0003866">
    <property type="term" value="F:3-phosphoshikimate 1-carboxyvinyltransferase activity"/>
    <property type="evidence" value="ECO:0007669"/>
    <property type="project" value="UniProtKB-EC"/>
</dbReference>
<accession>A0ABS4KMR7</accession>
<feature type="binding site" evidence="7">
    <location>
        <position position="408"/>
    </location>
    <ligand>
        <name>phosphoenolpyruvate</name>
        <dbReference type="ChEBI" id="CHEBI:58702"/>
    </ligand>
</feature>
<dbReference type="EC" id="2.5.1.19" evidence="7"/>
<feature type="binding site" evidence="7">
    <location>
        <position position="25"/>
    </location>
    <ligand>
        <name>3-phosphoshikimate</name>
        <dbReference type="ChEBI" id="CHEBI:145989"/>
    </ligand>
</feature>
<dbReference type="RefSeq" id="WP_209661491.1">
    <property type="nucleotide sequence ID" value="NZ_JAGGLI010000029.1"/>
</dbReference>
<evidence type="ECO:0000313" key="9">
    <source>
        <dbReference type="EMBL" id="MBP2028441.1"/>
    </source>
</evidence>
<dbReference type="PROSITE" id="PS00885">
    <property type="entry name" value="EPSP_SYNTHASE_2"/>
    <property type="match status" value="1"/>
</dbReference>
<name>A0ABS4KMR7_9FIRM</name>
<protein>
    <recommendedName>
        <fullName evidence="7">3-phosphoshikimate 1-carboxyvinyltransferase</fullName>
        <ecNumber evidence="7">2.5.1.19</ecNumber>
    </recommendedName>
    <alternativeName>
        <fullName evidence="7">5-enolpyruvylshikimate-3-phosphate synthase</fullName>
        <shortName evidence="7">EPSP synthase</shortName>
        <shortName evidence="7">EPSPS</shortName>
    </alternativeName>
</protein>
<evidence type="ECO:0000256" key="3">
    <source>
        <dbReference type="ARBA" id="ARBA00022605"/>
    </source>
</evidence>
<dbReference type="NCBIfam" id="TIGR01356">
    <property type="entry name" value="aroA"/>
    <property type="match status" value="1"/>
</dbReference>
<dbReference type="HAMAP" id="MF_00210">
    <property type="entry name" value="EPSP_synth"/>
    <property type="match status" value="1"/>
</dbReference>
<feature type="binding site" evidence="7">
    <location>
        <position position="20"/>
    </location>
    <ligand>
        <name>3-phosphoshikimate</name>
        <dbReference type="ChEBI" id="CHEBI:145989"/>
    </ligand>
</feature>
<dbReference type="SUPFAM" id="SSF55205">
    <property type="entry name" value="EPT/RTPC-like"/>
    <property type="match status" value="1"/>
</dbReference>
<feature type="binding site" evidence="7">
    <location>
        <position position="168"/>
    </location>
    <ligand>
        <name>phosphoenolpyruvate</name>
        <dbReference type="ChEBI" id="CHEBI:58702"/>
    </ligand>
</feature>
<feature type="binding site" evidence="7">
    <location>
        <position position="309"/>
    </location>
    <ligand>
        <name>3-phosphoshikimate</name>
        <dbReference type="ChEBI" id="CHEBI:145989"/>
    </ligand>
</feature>
<feature type="domain" description="Enolpyruvate transferase" evidence="8">
    <location>
        <begin position="7"/>
        <end position="416"/>
    </location>
</feature>
<sequence length="428" mass="47292">MKVEITPANLNGTVKIPPSKSISHRAIIAASLAQGESIIENIIMSKDINATCDAMKKLGATITIIDEIKDRKTLIIKGGLSKGKEPIEIDSNESGSTLRFLIPIGSISNRKIIFTGRGKLVERPLDEYYKIFDEQKISYKNNNGNLPLTLEGCIKPGKYRIKGDISSQFISGLMFVLPLLEGDSTIEIDGVLESKGYVNMTIDVLRQFGVEIINKEDKVFTIKGLQKYISRRYKAEGDFSQAAFWLVAGAIGGEITCEDINIDSLQGDKEIIEIMKKMKADIRIVGKDKITVKKSQTYSLDIDGSQIPDIIPILSVLGALSEGKSSVYNALRLRIKESDRIKSTTSELTKLGSLIDEKKDGLTVQGKKYLDGGNVTSWNDHRIAMSMAIASIRCKDKITIEGAESVEKSYPNFWNDFKNLGGKLEIKE</sequence>
<evidence type="ECO:0000256" key="7">
    <source>
        <dbReference type="HAMAP-Rule" id="MF_00210"/>
    </source>
</evidence>
<comment type="pathway">
    <text evidence="1 7">Metabolic intermediate biosynthesis; chorismate biosynthesis; chorismate from D-erythrose 4-phosphate and phosphoenolpyruvate: step 6/7.</text>
</comment>
<comment type="function">
    <text evidence="7">Catalyzes the transfer of the enolpyruvyl moiety of phosphoenolpyruvate (PEP) to the 5-hydroxyl of shikimate-3-phosphate (S3P) to produce enolpyruvyl shikimate-3-phosphate and inorganic phosphate.</text>
</comment>
<evidence type="ECO:0000313" key="10">
    <source>
        <dbReference type="Proteomes" id="UP001314903"/>
    </source>
</evidence>
<comment type="catalytic activity">
    <reaction evidence="6">
        <text>3-phosphoshikimate + phosphoenolpyruvate = 5-O-(1-carboxyvinyl)-3-phosphoshikimate + phosphate</text>
        <dbReference type="Rhea" id="RHEA:21256"/>
        <dbReference type="ChEBI" id="CHEBI:43474"/>
        <dbReference type="ChEBI" id="CHEBI:57701"/>
        <dbReference type="ChEBI" id="CHEBI:58702"/>
        <dbReference type="ChEBI" id="CHEBI:145989"/>
        <dbReference type="EC" id="2.5.1.19"/>
    </reaction>
    <physiologicalReaction direction="left-to-right" evidence="6">
        <dbReference type="Rhea" id="RHEA:21257"/>
    </physiologicalReaction>
</comment>
<keyword evidence="5 7" id="KW-0057">Aromatic amino acid biosynthesis</keyword>
<feature type="binding site" evidence="7">
    <location>
        <position position="167"/>
    </location>
    <ligand>
        <name>3-phosphoshikimate</name>
        <dbReference type="ChEBI" id="CHEBI:145989"/>
    </ligand>
</feature>
<evidence type="ECO:0000256" key="6">
    <source>
        <dbReference type="ARBA" id="ARBA00044633"/>
    </source>
</evidence>
<dbReference type="PIRSF" id="PIRSF000505">
    <property type="entry name" value="EPSPS"/>
    <property type="match status" value="1"/>
</dbReference>
<gene>
    <name evidence="7" type="primary">aroA</name>
    <name evidence="9" type="ORF">J2Z35_002244</name>
</gene>
<feature type="active site" description="Proton acceptor" evidence="7">
    <location>
        <position position="309"/>
    </location>
</feature>
<dbReference type="InterPro" id="IPR001986">
    <property type="entry name" value="Enolpyruvate_Tfrase_dom"/>
</dbReference>
<evidence type="ECO:0000259" key="8">
    <source>
        <dbReference type="Pfam" id="PF00275"/>
    </source>
</evidence>
<dbReference type="Gene3D" id="3.65.10.10">
    <property type="entry name" value="Enolpyruvate transferase domain"/>
    <property type="match status" value="2"/>
</dbReference>
<feature type="binding site" evidence="7">
    <location>
        <position position="340"/>
    </location>
    <ligand>
        <name>phosphoenolpyruvate</name>
        <dbReference type="ChEBI" id="CHEBI:58702"/>
    </ligand>
</feature>
<dbReference type="InterPro" id="IPR023193">
    <property type="entry name" value="EPSP_synthase_CS"/>
</dbReference>
<feature type="binding site" evidence="7">
    <location>
        <position position="20"/>
    </location>
    <ligand>
        <name>phosphoenolpyruvate</name>
        <dbReference type="ChEBI" id="CHEBI:58702"/>
    </ligand>
</feature>
<reference evidence="9 10" key="1">
    <citation type="submission" date="2021-03" db="EMBL/GenBank/DDBJ databases">
        <title>Genomic Encyclopedia of Type Strains, Phase IV (KMG-IV): sequencing the most valuable type-strain genomes for metagenomic binning, comparative biology and taxonomic classification.</title>
        <authorList>
            <person name="Goeker M."/>
        </authorList>
    </citation>
    <scope>NUCLEOTIDE SEQUENCE [LARGE SCALE GENOMIC DNA]</scope>
    <source>
        <strain evidence="9 10">DSM 27512</strain>
    </source>
</reference>
<proteinExistence type="inferred from homology"/>